<evidence type="ECO:0000313" key="3">
    <source>
        <dbReference type="Proteomes" id="UP000199682"/>
    </source>
</evidence>
<keyword evidence="1" id="KW-0472">Membrane</keyword>
<protein>
    <submittedName>
        <fullName evidence="2">Uncharacterized protein</fullName>
    </submittedName>
</protein>
<dbReference type="EMBL" id="FNET01000036">
    <property type="protein sequence ID" value="SDN13749.1"/>
    <property type="molecule type" value="Genomic_DNA"/>
</dbReference>
<name>A0A1G9YX53_9PSEU</name>
<dbReference type="RefSeq" id="WP_090015082.1">
    <property type="nucleotide sequence ID" value="NZ_FNET01000036.1"/>
</dbReference>
<reference evidence="3" key="1">
    <citation type="submission" date="2016-10" db="EMBL/GenBank/DDBJ databases">
        <authorList>
            <person name="Varghese N."/>
            <person name="Submissions S."/>
        </authorList>
    </citation>
    <scope>NUCLEOTIDE SEQUENCE [LARGE SCALE GENOMIC DNA]</scope>
    <source>
        <strain evidence="3">DSM 44796</strain>
    </source>
</reference>
<accession>A0A1G9YX53</accession>
<feature type="transmembrane region" description="Helical" evidence="1">
    <location>
        <begin position="38"/>
        <end position="57"/>
    </location>
</feature>
<feature type="transmembrane region" description="Helical" evidence="1">
    <location>
        <begin position="78"/>
        <end position="101"/>
    </location>
</feature>
<gene>
    <name evidence="2" type="ORF">SAMN04488074_13617</name>
</gene>
<organism evidence="2 3">
    <name type="scientific">Lentzea albidocapillata subsp. violacea</name>
    <dbReference type="NCBI Taxonomy" id="128104"/>
    <lineage>
        <taxon>Bacteria</taxon>
        <taxon>Bacillati</taxon>
        <taxon>Actinomycetota</taxon>
        <taxon>Actinomycetes</taxon>
        <taxon>Pseudonocardiales</taxon>
        <taxon>Pseudonocardiaceae</taxon>
        <taxon>Lentzea</taxon>
    </lineage>
</organism>
<keyword evidence="1" id="KW-1133">Transmembrane helix</keyword>
<sequence>MSIHQITHTLGEFLAAQPGVPNPGVGEAPPGAAKLLKILGWAAWVVFLCCVGGILIVSGKMAISHKRGMGGGEEASNLMWPLIAAIVGASASGIIGTILAVQG</sequence>
<dbReference type="Proteomes" id="UP000199682">
    <property type="component" value="Unassembled WGS sequence"/>
</dbReference>
<evidence type="ECO:0000256" key="1">
    <source>
        <dbReference type="SAM" id="Phobius"/>
    </source>
</evidence>
<keyword evidence="1" id="KW-0812">Transmembrane</keyword>
<proteinExistence type="predicted"/>
<evidence type="ECO:0000313" key="2">
    <source>
        <dbReference type="EMBL" id="SDN13749.1"/>
    </source>
</evidence>
<dbReference type="AlphaFoldDB" id="A0A1G9YX53"/>